<proteinExistence type="predicted"/>
<sequence>MAERAYTMLSKCWAVLTLARLHGDTLAAIGAAGLSMLALAGFLHPEHLHHPSGGVAIHAHHYSSPHTVLVASAAVGAEVMQ</sequence>
<dbReference type="AlphaFoldDB" id="A0A5B9GDY5"/>
<dbReference type="EMBL" id="CP042808">
    <property type="protein sequence ID" value="QEE84231.1"/>
    <property type="molecule type" value="Genomic_DNA"/>
</dbReference>
<protein>
    <submittedName>
        <fullName evidence="2">Uncharacterized protein</fullName>
    </submittedName>
</protein>
<keyword evidence="3" id="KW-1185">Reference proteome</keyword>
<evidence type="ECO:0000313" key="2">
    <source>
        <dbReference type="EMBL" id="QEE84231.1"/>
    </source>
</evidence>
<accession>A0A5B9GDY5</accession>
<feature type="transmembrane region" description="Helical" evidence="1">
    <location>
        <begin position="25"/>
        <end position="43"/>
    </location>
</feature>
<organism evidence="2 3">
    <name type="scientific">Acetobacter oryzoeni</name>
    <dbReference type="NCBI Taxonomy" id="2500548"/>
    <lineage>
        <taxon>Bacteria</taxon>
        <taxon>Pseudomonadati</taxon>
        <taxon>Pseudomonadota</taxon>
        <taxon>Alphaproteobacteria</taxon>
        <taxon>Acetobacterales</taxon>
        <taxon>Acetobacteraceae</taxon>
        <taxon>Acetobacter</taxon>
    </lineage>
</organism>
<reference evidence="2 3" key="1">
    <citation type="submission" date="2019-08" db="EMBL/GenBank/DDBJ databases">
        <title>Acetobacter oryzioeni sp. nov., isolated from Korean rice wine vinegar.</title>
        <authorList>
            <person name="Baek J.H."/>
            <person name="Kim K.H."/>
            <person name="Jeon C.O."/>
            <person name="Han D.M."/>
        </authorList>
    </citation>
    <scope>NUCLEOTIDE SEQUENCE [LARGE SCALE GENOMIC DNA]</scope>
    <source>
        <strain evidence="2 3">B6</strain>
    </source>
</reference>
<dbReference type="Proteomes" id="UP000287027">
    <property type="component" value="Chromosome"/>
</dbReference>
<keyword evidence="1" id="KW-0812">Transmembrane</keyword>
<evidence type="ECO:0000313" key="3">
    <source>
        <dbReference type="Proteomes" id="UP000287027"/>
    </source>
</evidence>
<keyword evidence="1" id="KW-0472">Membrane</keyword>
<name>A0A5B9GDY5_9PROT</name>
<gene>
    <name evidence="2" type="ORF">EOV40_000100</name>
</gene>
<dbReference type="RefSeq" id="WP_128104688.1">
    <property type="nucleotide sequence ID" value="NZ_CP042808.1"/>
</dbReference>
<evidence type="ECO:0000256" key="1">
    <source>
        <dbReference type="SAM" id="Phobius"/>
    </source>
</evidence>
<keyword evidence="1" id="KW-1133">Transmembrane helix</keyword>
<dbReference type="KEGG" id="aoy:EOV40_000100"/>